<proteinExistence type="predicted"/>
<dbReference type="Proteomes" id="UP001210380">
    <property type="component" value="Unassembled WGS sequence"/>
</dbReference>
<evidence type="ECO:0000256" key="1">
    <source>
        <dbReference type="SAM" id="MobiDB-lite"/>
    </source>
</evidence>
<comment type="caution">
    <text evidence="2">The sequence shown here is derived from an EMBL/GenBank/DDBJ whole genome shotgun (WGS) entry which is preliminary data.</text>
</comment>
<name>A0ABT4V978_9PSEU</name>
<protein>
    <submittedName>
        <fullName evidence="2">Uncharacterized protein</fullName>
    </submittedName>
</protein>
<gene>
    <name evidence="2" type="ORF">OU415_33470</name>
</gene>
<accession>A0ABT4V978</accession>
<feature type="region of interest" description="Disordered" evidence="1">
    <location>
        <begin position="222"/>
        <end position="242"/>
    </location>
</feature>
<keyword evidence="3" id="KW-1185">Reference proteome</keyword>
<dbReference type="RefSeq" id="WP_270953557.1">
    <property type="nucleotide sequence ID" value="NZ_JAQGLA010000098.1"/>
</dbReference>
<evidence type="ECO:0000313" key="2">
    <source>
        <dbReference type="EMBL" id="MDA3630378.1"/>
    </source>
</evidence>
<evidence type="ECO:0000313" key="3">
    <source>
        <dbReference type="Proteomes" id="UP001210380"/>
    </source>
</evidence>
<organism evidence="2 3">
    <name type="scientific">Saccharopolyspora oryzae</name>
    <dbReference type="NCBI Taxonomy" id="2997343"/>
    <lineage>
        <taxon>Bacteria</taxon>
        <taxon>Bacillati</taxon>
        <taxon>Actinomycetota</taxon>
        <taxon>Actinomycetes</taxon>
        <taxon>Pseudonocardiales</taxon>
        <taxon>Pseudonocardiaceae</taxon>
        <taxon>Saccharopolyspora</taxon>
    </lineage>
</organism>
<reference evidence="2 3" key="1">
    <citation type="submission" date="2022-11" db="EMBL/GenBank/DDBJ databases">
        <title>Draft genome sequence of Saccharopolyspora sp. WRP15-2 isolated from rhizosphere soils of wild rice in Thailand.</title>
        <authorList>
            <person name="Duangmal K."/>
            <person name="Kammanee S."/>
            <person name="Muangham S."/>
        </authorList>
    </citation>
    <scope>NUCLEOTIDE SEQUENCE [LARGE SCALE GENOMIC DNA]</scope>
    <source>
        <strain evidence="2 3">WRP15-2</strain>
    </source>
</reference>
<dbReference type="EMBL" id="JAQGLA010000098">
    <property type="protein sequence ID" value="MDA3630378.1"/>
    <property type="molecule type" value="Genomic_DNA"/>
</dbReference>
<sequence length="242" mass="27666">MSSILSISVILPEDSAWNQVETKICVDGQDLIGPEFDEGPRLDPEVLLGPDSPLLPEDEPREVMLAEAECTWGCCGAVFVRISRDGDQIVWDEWRNPDAELSLPEIRFDSAQYEAELARADRERSWEWPGWTVARLLTSRLREEPNVLGQWDSSLDWARSRPDTRDHVDLAFTSPPRQVISDRRRTSGELMDYDQFLVRFQVSPELPGKQVERIVEELRASDPRKQAEVCGGYRAPRRSSVE</sequence>